<keyword evidence="1" id="KW-0472">Membrane</keyword>
<organism evidence="2 3">
    <name type="scientific">Paenibacillus shunpengii</name>
    <dbReference type="NCBI Taxonomy" id="2054424"/>
    <lineage>
        <taxon>Bacteria</taxon>
        <taxon>Bacillati</taxon>
        <taxon>Bacillota</taxon>
        <taxon>Bacilli</taxon>
        <taxon>Bacillales</taxon>
        <taxon>Paenibacillaceae</taxon>
        <taxon>Paenibacillus</taxon>
    </lineage>
</organism>
<keyword evidence="3" id="KW-1185">Reference proteome</keyword>
<comment type="caution">
    <text evidence="2">The sequence shown here is derived from an EMBL/GenBank/DDBJ whole genome shotgun (WGS) entry which is preliminary data.</text>
</comment>
<evidence type="ECO:0000313" key="3">
    <source>
        <dbReference type="Proteomes" id="UP001597540"/>
    </source>
</evidence>
<dbReference type="EMBL" id="JBHUMJ010000002">
    <property type="protein sequence ID" value="MFD2699490.1"/>
    <property type="molecule type" value="Genomic_DNA"/>
</dbReference>
<reference evidence="3" key="1">
    <citation type="journal article" date="2019" name="Int. J. Syst. Evol. Microbiol.">
        <title>The Global Catalogue of Microorganisms (GCM) 10K type strain sequencing project: providing services to taxonomists for standard genome sequencing and annotation.</title>
        <authorList>
            <consortium name="The Broad Institute Genomics Platform"/>
            <consortium name="The Broad Institute Genome Sequencing Center for Infectious Disease"/>
            <person name="Wu L."/>
            <person name="Ma J."/>
        </authorList>
    </citation>
    <scope>NUCLEOTIDE SEQUENCE [LARGE SCALE GENOMIC DNA]</scope>
    <source>
        <strain evidence="3">KCTC 33849</strain>
    </source>
</reference>
<evidence type="ECO:0000256" key="1">
    <source>
        <dbReference type="SAM" id="Phobius"/>
    </source>
</evidence>
<dbReference type="Proteomes" id="UP001597540">
    <property type="component" value="Unassembled WGS sequence"/>
</dbReference>
<gene>
    <name evidence="2" type="ORF">ACFSVM_03345</name>
</gene>
<feature type="transmembrane region" description="Helical" evidence="1">
    <location>
        <begin position="23"/>
        <end position="43"/>
    </location>
</feature>
<evidence type="ECO:0000313" key="2">
    <source>
        <dbReference type="EMBL" id="MFD2699490.1"/>
    </source>
</evidence>
<keyword evidence="1" id="KW-1133">Transmembrane helix</keyword>
<proteinExistence type="predicted"/>
<dbReference type="RefSeq" id="WP_379260391.1">
    <property type="nucleotide sequence ID" value="NZ_JBHUMJ010000002.1"/>
</dbReference>
<keyword evidence="1" id="KW-0812">Transmembrane</keyword>
<name>A0ABW5SIB8_9BACL</name>
<protein>
    <submittedName>
        <fullName evidence="2">TadE family protein</fullName>
    </submittedName>
</protein>
<sequence length="223" mass="24563">MNSSKGSGHLKGEEGSFTIEASLVFPVILLSLCVLMFFCVLLYQKSALLQYASAASERASYSWDNSHKDAKTGSYPEGETDPLYWRFSDDHMIGALFGSASGGQITTMELPGGAESEELPMKKLSQSGAALPVLYSGQMEYANKMLDRQVWTKLNQNVRLPMLDFLFSGDPRIQHSGKSTVVEPDEFIRNVELMRYYGARFSGMGTPGDPSEIAQVLQKFAGM</sequence>
<accession>A0ABW5SIB8</accession>